<reference evidence="3 4" key="1">
    <citation type="submission" date="2018-10" db="EMBL/GenBank/DDBJ databases">
        <title>A high-quality apple genome assembly.</title>
        <authorList>
            <person name="Hu J."/>
        </authorList>
    </citation>
    <scope>NUCLEOTIDE SEQUENCE [LARGE SCALE GENOMIC DNA]</scope>
    <source>
        <strain evidence="4">cv. HFTH1</strain>
        <tissue evidence="3">Young leaf</tissue>
    </source>
</reference>
<dbReference type="Proteomes" id="UP000290289">
    <property type="component" value="Chromosome 2"/>
</dbReference>
<dbReference type="PANTHER" id="PTHR11017:SF570">
    <property type="entry name" value="DISEASE RESISTANCE PROTEIN (TIR-NBS CLASS)-RELATED"/>
    <property type="match status" value="1"/>
</dbReference>
<dbReference type="GO" id="GO:0006952">
    <property type="term" value="P:defense response"/>
    <property type="evidence" value="ECO:0007669"/>
    <property type="project" value="InterPro"/>
</dbReference>
<dbReference type="SMART" id="SM00255">
    <property type="entry name" value="TIR"/>
    <property type="match status" value="1"/>
</dbReference>
<dbReference type="EMBL" id="RDQH01000328">
    <property type="protein sequence ID" value="RXI06340.1"/>
    <property type="molecule type" value="Genomic_DNA"/>
</dbReference>
<protein>
    <recommendedName>
        <fullName evidence="2">TIR domain-containing protein</fullName>
    </recommendedName>
</protein>
<dbReference type="Gene3D" id="3.40.50.10140">
    <property type="entry name" value="Toll/interleukin-1 receptor homology (TIR) domain"/>
    <property type="match status" value="2"/>
</dbReference>
<feature type="domain" description="TIR" evidence="2">
    <location>
        <begin position="100"/>
        <end position="250"/>
    </location>
</feature>
<proteinExistence type="predicted"/>
<dbReference type="PANTHER" id="PTHR11017">
    <property type="entry name" value="LEUCINE-RICH REPEAT-CONTAINING PROTEIN"/>
    <property type="match status" value="1"/>
</dbReference>
<sequence>MGLGRARQQIVLPVFYKVDPSHVRNQTSSFGDAFTKLEGKFKDNKEKVLMWRRALRAVANLSGHPVNEEKFFIMTGIWMVHHVYEATIMSNTVNEILVRVLDGTYLNVAKHPVGIQSCVQEVKELLVDEGGGGEAKDGRSRKVLAGDWTSGNQHLIDRQLTRGEEISQALLQAIEESRISLVIFSKNYASSRWCLDELIKIRQCKKSKQQIVLPVFYKVDPSHVRNQTSSFGVGFTKLQGKFKDNKKKVLMWRRALREVANLSGHLVKEEGYNLAKFTSMNFRGCKFLEKIPDLSGSPNLKHLVLSECKSLVEVDDSVGFLDKLVYLNLNGCSKLMRFATRLGLRSLEWLYLKGCTRLERFPKIEEGKMESLTDLDIQQSGIRELPSSIAYLTGLQRLKANECENLTGTSLHHIYGLQDLIQVHFSKCPKLVTFGKNTVKFDEVSSCSNQSQLLSTDLDISDGNSITLALPNLFDLDLGGCNLSESDFLVSLGCCFALASLDLSRNNFVSLPDCFSKFVNLMKLRLSGCMRLREIPQVLPPGLCDLYLDDCTSLEKIPKLPPMLEHLELTNCFRLGADEVAKLENNLLNEEPLQRGELQVILPGNEVQKWFRPSNYHAGHLVSFDMSYSGIRQLKGFKNSAKITSMNFRGCEFLEKIPDLSGSPNLKHLVLSECKSLVEVDDSVEFLDKLVYLNLNGCSKLTRFATRLGLRSLEWLYLKGCTRLERFPEIEEGKMESLTDLDIQQSGIRELPSSIAYLTGLQRLKANECVNLTGTSLHHIYGLQDLIQVYFGECPKLVTFGKNKVKFDEVSSCNTQSLLHSTDLDTSDDNSITLALPNLFDLDLGGCNLSESDFLVPLGCWFALASLDLSRNNFVSLPDCISKFVNLMKLRLSGCRRLRKIPQVLPPSLCGLYLDDCTSLEKIPKLPPMLERLELTNCIKLSGDEVAKLKNNWLNEESLQLAELQVILPGNKVQKWPSYTP</sequence>
<dbReference type="InterPro" id="IPR044974">
    <property type="entry name" value="Disease_R_plants"/>
</dbReference>
<dbReference type="InterPro" id="IPR000157">
    <property type="entry name" value="TIR_dom"/>
</dbReference>
<accession>A0A498KDC1</accession>
<dbReference type="Pfam" id="PF01582">
    <property type="entry name" value="TIR"/>
    <property type="match status" value="2"/>
</dbReference>
<evidence type="ECO:0000259" key="2">
    <source>
        <dbReference type="PROSITE" id="PS50104"/>
    </source>
</evidence>
<keyword evidence="4" id="KW-1185">Reference proteome</keyword>
<dbReference type="GO" id="GO:0007165">
    <property type="term" value="P:signal transduction"/>
    <property type="evidence" value="ECO:0007669"/>
    <property type="project" value="InterPro"/>
</dbReference>
<name>A0A498KDC1_MALDO</name>
<dbReference type="SUPFAM" id="SSF52058">
    <property type="entry name" value="L domain-like"/>
    <property type="match status" value="2"/>
</dbReference>
<evidence type="ECO:0000313" key="4">
    <source>
        <dbReference type="Proteomes" id="UP000290289"/>
    </source>
</evidence>
<dbReference type="Pfam" id="PF23286">
    <property type="entry name" value="LRR_13"/>
    <property type="match status" value="2"/>
</dbReference>
<comment type="caution">
    <text evidence="3">The sequence shown here is derived from an EMBL/GenBank/DDBJ whole genome shotgun (WGS) entry which is preliminary data.</text>
</comment>
<organism evidence="3 4">
    <name type="scientific">Malus domestica</name>
    <name type="common">Apple</name>
    <name type="synonym">Pyrus malus</name>
    <dbReference type="NCBI Taxonomy" id="3750"/>
    <lineage>
        <taxon>Eukaryota</taxon>
        <taxon>Viridiplantae</taxon>
        <taxon>Streptophyta</taxon>
        <taxon>Embryophyta</taxon>
        <taxon>Tracheophyta</taxon>
        <taxon>Spermatophyta</taxon>
        <taxon>Magnoliopsida</taxon>
        <taxon>eudicotyledons</taxon>
        <taxon>Gunneridae</taxon>
        <taxon>Pentapetalae</taxon>
        <taxon>rosids</taxon>
        <taxon>fabids</taxon>
        <taxon>Rosales</taxon>
        <taxon>Rosaceae</taxon>
        <taxon>Amygdaloideae</taxon>
        <taxon>Maleae</taxon>
        <taxon>Malus</taxon>
    </lineage>
</organism>
<dbReference type="AlphaFoldDB" id="A0A498KDC1"/>
<gene>
    <name evidence="3" type="ORF">DVH24_018382</name>
</gene>
<dbReference type="Gene3D" id="3.80.10.10">
    <property type="entry name" value="Ribonuclease Inhibitor"/>
    <property type="match status" value="4"/>
</dbReference>
<dbReference type="InterPro" id="IPR032675">
    <property type="entry name" value="LRR_dom_sf"/>
</dbReference>
<dbReference type="SUPFAM" id="SSF52200">
    <property type="entry name" value="Toll/Interleukin receptor TIR domain"/>
    <property type="match status" value="2"/>
</dbReference>
<evidence type="ECO:0000313" key="3">
    <source>
        <dbReference type="EMBL" id="RXI06340.1"/>
    </source>
</evidence>
<keyword evidence="1" id="KW-0611">Plant defense</keyword>
<dbReference type="InterPro" id="IPR058546">
    <property type="entry name" value="RPS4B/Roq1-like_LRR"/>
</dbReference>
<dbReference type="PROSITE" id="PS50104">
    <property type="entry name" value="TIR"/>
    <property type="match status" value="1"/>
</dbReference>
<dbReference type="InterPro" id="IPR035897">
    <property type="entry name" value="Toll_tir_struct_dom_sf"/>
</dbReference>
<evidence type="ECO:0000256" key="1">
    <source>
        <dbReference type="ARBA" id="ARBA00022821"/>
    </source>
</evidence>